<organism evidence="9 10">
    <name type="scientific">Aquella oligotrophica</name>
    <dbReference type="NCBI Taxonomy" id="2067065"/>
    <lineage>
        <taxon>Bacteria</taxon>
        <taxon>Pseudomonadati</taxon>
        <taxon>Pseudomonadota</taxon>
        <taxon>Betaproteobacteria</taxon>
        <taxon>Neisseriales</taxon>
        <taxon>Neisseriaceae</taxon>
        <taxon>Aquella</taxon>
    </lineage>
</organism>
<comment type="similarity">
    <text evidence="2">Belongs to the binding-protein-dependent transport system permease family. FecCD subfamily.</text>
</comment>
<evidence type="ECO:0000256" key="1">
    <source>
        <dbReference type="ARBA" id="ARBA00004651"/>
    </source>
</evidence>
<dbReference type="AlphaFoldDB" id="A0A2I7N5D8"/>
<reference evidence="10" key="1">
    <citation type="submission" date="2017-11" db="EMBL/GenBank/DDBJ databases">
        <authorList>
            <person name="Chan K.G."/>
            <person name="Lee L.S."/>
        </authorList>
    </citation>
    <scope>NUCLEOTIDE SEQUENCE [LARGE SCALE GENOMIC DNA]</scope>
    <source>
        <strain evidence="10">DSM 100970</strain>
    </source>
</reference>
<evidence type="ECO:0000313" key="9">
    <source>
        <dbReference type="EMBL" id="AUR51669.1"/>
    </source>
</evidence>
<dbReference type="Gene3D" id="1.10.3470.10">
    <property type="entry name" value="ABC transporter involved in vitamin B12 uptake, BtuC"/>
    <property type="match status" value="1"/>
</dbReference>
<keyword evidence="4" id="KW-1003">Cell membrane</keyword>
<evidence type="ECO:0000256" key="5">
    <source>
        <dbReference type="ARBA" id="ARBA00022692"/>
    </source>
</evidence>
<keyword evidence="6 8" id="KW-1133">Transmembrane helix</keyword>
<evidence type="ECO:0000256" key="4">
    <source>
        <dbReference type="ARBA" id="ARBA00022475"/>
    </source>
</evidence>
<keyword evidence="3" id="KW-0813">Transport</keyword>
<dbReference type="SUPFAM" id="SSF81345">
    <property type="entry name" value="ABC transporter involved in vitamin B12 uptake, BtuC"/>
    <property type="match status" value="1"/>
</dbReference>
<dbReference type="Proteomes" id="UP000236655">
    <property type="component" value="Chromosome"/>
</dbReference>
<feature type="transmembrane region" description="Helical" evidence="8">
    <location>
        <begin position="12"/>
        <end position="37"/>
    </location>
</feature>
<protein>
    <recommendedName>
        <fullName evidence="11">Iron ABC transporter permease</fullName>
    </recommendedName>
</protein>
<feature type="transmembrane region" description="Helical" evidence="8">
    <location>
        <begin position="143"/>
        <end position="163"/>
    </location>
</feature>
<dbReference type="PANTHER" id="PTHR30472:SF25">
    <property type="entry name" value="ABC TRANSPORTER PERMEASE PROTEIN MJ0876-RELATED"/>
    <property type="match status" value="1"/>
</dbReference>
<name>A0A2I7N5D8_9NEIS</name>
<sequence>MKISPWTKLTTLSALLLIIAVASLMIGYTFYSLPIVINCLLQKTHEFAINDVRLPRLIMAILCGTMFAFSGSLLQGIFRNRLASSETLGINAASILFVLLGITLWGGGGNFSILIYSVIGALCGFSITLVSSISRRNISHLRLIIVGVAISAFFRAASQFMLIAEDQKLAAYLAFVNGTLYTTTWHSIQIIFYPAVFLIGLSFCLTRQLDILLLSEDIASNIGFKVIKWKLIIIILALLLTAVAVAGVGSLGFIGLISPNISRLIFGYSHKYNLLGSALIGSILTILSDTIGRIILVPFEIPTGLIGIIIGVPYFLYIMRGMKQEA</sequence>
<dbReference type="InterPro" id="IPR000522">
    <property type="entry name" value="ABC_transptr_permease_BtuC"/>
</dbReference>
<dbReference type="KEGG" id="nba:CUN60_04970"/>
<dbReference type="PANTHER" id="PTHR30472">
    <property type="entry name" value="FERRIC ENTEROBACTIN TRANSPORT SYSTEM PERMEASE PROTEIN"/>
    <property type="match status" value="1"/>
</dbReference>
<dbReference type="OrthoDB" id="9811721at2"/>
<keyword evidence="5 8" id="KW-0812">Transmembrane</keyword>
<dbReference type="GO" id="GO:0022857">
    <property type="term" value="F:transmembrane transporter activity"/>
    <property type="evidence" value="ECO:0007669"/>
    <property type="project" value="InterPro"/>
</dbReference>
<feature type="transmembrane region" description="Helical" evidence="8">
    <location>
        <begin position="229"/>
        <end position="254"/>
    </location>
</feature>
<dbReference type="GO" id="GO:0033214">
    <property type="term" value="P:siderophore-iron import into cell"/>
    <property type="evidence" value="ECO:0007669"/>
    <property type="project" value="TreeGrafter"/>
</dbReference>
<feature type="transmembrane region" description="Helical" evidence="8">
    <location>
        <begin position="113"/>
        <end position="131"/>
    </location>
</feature>
<evidence type="ECO:0000313" key="10">
    <source>
        <dbReference type="Proteomes" id="UP000236655"/>
    </source>
</evidence>
<dbReference type="GO" id="GO:0005886">
    <property type="term" value="C:plasma membrane"/>
    <property type="evidence" value="ECO:0007669"/>
    <property type="project" value="UniProtKB-SubCell"/>
</dbReference>
<evidence type="ECO:0000256" key="6">
    <source>
        <dbReference type="ARBA" id="ARBA00022989"/>
    </source>
</evidence>
<feature type="transmembrane region" description="Helical" evidence="8">
    <location>
        <begin position="90"/>
        <end position="107"/>
    </location>
</feature>
<keyword evidence="10" id="KW-1185">Reference proteome</keyword>
<keyword evidence="7 8" id="KW-0472">Membrane</keyword>
<comment type="subcellular location">
    <subcellularLocation>
        <location evidence="1">Cell membrane</location>
        <topology evidence="1">Multi-pass membrane protein</topology>
    </subcellularLocation>
</comment>
<evidence type="ECO:0000256" key="3">
    <source>
        <dbReference type="ARBA" id="ARBA00022448"/>
    </source>
</evidence>
<accession>A0A2I7N5D8</accession>
<dbReference type="InterPro" id="IPR037294">
    <property type="entry name" value="ABC_BtuC-like"/>
</dbReference>
<proteinExistence type="inferred from homology"/>
<dbReference type="CDD" id="cd06550">
    <property type="entry name" value="TM_ABC_iron-siderophores_like"/>
    <property type="match status" value="1"/>
</dbReference>
<evidence type="ECO:0000256" key="2">
    <source>
        <dbReference type="ARBA" id="ARBA00007935"/>
    </source>
</evidence>
<feature type="transmembrane region" description="Helical" evidence="8">
    <location>
        <begin position="301"/>
        <end position="319"/>
    </location>
</feature>
<evidence type="ECO:0000256" key="7">
    <source>
        <dbReference type="ARBA" id="ARBA00023136"/>
    </source>
</evidence>
<evidence type="ECO:0008006" key="11">
    <source>
        <dbReference type="Google" id="ProtNLM"/>
    </source>
</evidence>
<feature type="transmembrane region" description="Helical" evidence="8">
    <location>
        <begin position="190"/>
        <end position="209"/>
    </location>
</feature>
<dbReference type="Pfam" id="PF01032">
    <property type="entry name" value="FecCD"/>
    <property type="match status" value="1"/>
</dbReference>
<evidence type="ECO:0000256" key="8">
    <source>
        <dbReference type="SAM" id="Phobius"/>
    </source>
</evidence>
<gene>
    <name evidence="9" type="ORF">CUN60_04970</name>
</gene>
<feature type="transmembrane region" description="Helical" evidence="8">
    <location>
        <begin position="57"/>
        <end position="78"/>
    </location>
</feature>
<dbReference type="EMBL" id="CP024847">
    <property type="protein sequence ID" value="AUR51669.1"/>
    <property type="molecule type" value="Genomic_DNA"/>
</dbReference>
<dbReference type="RefSeq" id="WP_102950968.1">
    <property type="nucleotide sequence ID" value="NZ_CP024847.1"/>
</dbReference>